<reference evidence="2" key="1">
    <citation type="journal article" date="2014" name="Genome Announc.">
        <title>Draft Genome Sequence of Clostridium straminisolvens Strain JCM 21531T, Isolated from a Cellulose-Degrading Bacterial Community.</title>
        <authorList>
            <person name="Yuki M."/>
            <person name="Oshima K."/>
            <person name="Suda W."/>
            <person name="Sakamoto M."/>
            <person name="Kitamura K."/>
            <person name="Iida T."/>
            <person name="Hattori M."/>
            <person name="Ohkuma M."/>
        </authorList>
    </citation>
    <scope>NUCLEOTIDE SEQUENCE [LARGE SCALE GENOMIC DNA]</scope>
    <source>
        <strain evidence="2">JCM 21531</strain>
    </source>
</reference>
<comment type="caution">
    <text evidence="2">The sequence shown here is derived from an EMBL/GenBank/DDBJ whole genome shotgun (WGS) entry which is preliminary data.</text>
</comment>
<evidence type="ECO:0000259" key="1">
    <source>
        <dbReference type="Pfam" id="PF17782"/>
    </source>
</evidence>
<dbReference type="InterPro" id="IPR036390">
    <property type="entry name" value="WH_DNA-bd_sf"/>
</dbReference>
<dbReference type="RefSeq" id="WP_243467809.1">
    <property type="nucleotide sequence ID" value="NZ_BAVR01000080.1"/>
</dbReference>
<feature type="domain" description="DprA winged helix" evidence="1">
    <location>
        <begin position="4"/>
        <end position="56"/>
    </location>
</feature>
<accession>W4VCW0</accession>
<protein>
    <submittedName>
        <fullName evidence="2">Rossmann fold nucleotide-binding protein Smf</fullName>
    </submittedName>
</protein>
<name>W4VCW0_9FIRM</name>
<dbReference type="Proteomes" id="UP000019109">
    <property type="component" value="Unassembled WGS sequence"/>
</dbReference>
<keyword evidence="3" id="KW-1185">Reference proteome</keyword>
<dbReference type="SUPFAM" id="SSF46785">
    <property type="entry name" value="Winged helix' DNA-binding domain"/>
    <property type="match status" value="1"/>
</dbReference>
<dbReference type="InterPro" id="IPR041614">
    <property type="entry name" value="DprA_WH"/>
</dbReference>
<dbReference type="Pfam" id="PF17782">
    <property type="entry name" value="WHD_DprA"/>
    <property type="match status" value="1"/>
</dbReference>
<sequence length="62" mass="7102">MLKGLDEDEKKIVEYLRLESMHIDTIARKTGFSIQLVNSILVMLELKGIVEQLPGKIFKLKS</sequence>
<evidence type="ECO:0000313" key="3">
    <source>
        <dbReference type="Proteomes" id="UP000019109"/>
    </source>
</evidence>
<dbReference type="STRING" id="1294263.JCM21531_4259"/>
<organism evidence="2 3">
    <name type="scientific">Acetivibrio straminisolvens JCM 21531</name>
    <dbReference type="NCBI Taxonomy" id="1294263"/>
    <lineage>
        <taxon>Bacteria</taxon>
        <taxon>Bacillati</taxon>
        <taxon>Bacillota</taxon>
        <taxon>Clostridia</taxon>
        <taxon>Eubacteriales</taxon>
        <taxon>Oscillospiraceae</taxon>
        <taxon>Acetivibrio</taxon>
    </lineage>
</organism>
<dbReference type="EMBL" id="BAVR01000080">
    <property type="protein sequence ID" value="GAE90633.1"/>
    <property type="molecule type" value="Genomic_DNA"/>
</dbReference>
<evidence type="ECO:0000313" key="2">
    <source>
        <dbReference type="EMBL" id="GAE90633.1"/>
    </source>
</evidence>
<dbReference type="Gene3D" id="1.10.10.10">
    <property type="entry name" value="Winged helix-like DNA-binding domain superfamily/Winged helix DNA-binding domain"/>
    <property type="match status" value="1"/>
</dbReference>
<gene>
    <name evidence="2" type="ORF">JCM21531_4259</name>
</gene>
<dbReference type="InterPro" id="IPR036388">
    <property type="entry name" value="WH-like_DNA-bd_sf"/>
</dbReference>
<dbReference type="AlphaFoldDB" id="W4VCW0"/>
<proteinExistence type="predicted"/>